<reference evidence="2 4" key="2">
    <citation type="submission" date="2017-06" db="EMBL/GenBank/DDBJ databases">
        <title>Draft genome sequence of Fusobacterium nucleatum subsp. polymorphum KCOM 1274 (=ChDC F309).</title>
        <authorList>
            <person name="Kook J.-K."/>
            <person name="Park S.-N."/>
            <person name="Lim Y.K."/>
            <person name="Roh H."/>
        </authorList>
    </citation>
    <scope>NUCLEOTIDE SEQUENCE [LARGE SCALE GENOMIC DNA]</scope>
    <source>
        <strain evidence="2">KCOM 1274</strain>
        <strain evidence="4">KCOM 1274 (ChDC F309)</strain>
    </source>
</reference>
<evidence type="ECO:0000313" key="1">
    <source>
        <dbReference type="EMBL" id="ALM94546.1"/>
    </source>
</evidence>
<dbReference type="AlphaFoldDB" id="A0A0S1YVV6"/>
<reference evidence="1 3" key="1">
    <citation type="submission" date="2015-11" db="EMBL/GenBank/DDBJ databases">
        <authorList>
            <person name="Kook J.-K."/>
            <person name="Park S.-N."/>
            <person name="Lim Y.K."/>
            <person name="Jo E."/>
        </authorList>
    </citation>
    <scope>NUCLEOTIDE SEQUENCE [LARGE SCALE GENOMIC DNA]</scope>
    <source>
        <strain evidence="1 3">ChDC F306</strain>
    </source>
</reference>
<sequence>MNLIEIEEIKEKLNNLIKIIKSNNNIIIEKENINSQLLEEIYEIMEEYIEFLRMNHQKKLSFYISSKDRKKIKISKIPISISKFSYILNNNINDNIMKKIRGSEITDWLMSKGYLKGDLGVKEITEEGIKIGIFKEYRLGKEGEKYSVNLYNIQAQKFIIDNLGEMCLYIKNKKIKST</sequence>
<name>A0A0S1YVV6_FUSNP</name>
<proteinExistence type="predicted"/>
<gene>
    <name evidence="2" type="ORF">CBG56_06800</name>
    <name evidence="1" type="ORF">RO02_07925</name>
</gene>
<accession>A0A0S1YVV6</accession>
<dbReference type="Proteomes" id="UP000224507">
    <property type="component" value="Unassembled WGS sequence"/>
</dbReference>
<protein>
    <submittedName>
        <fullName evidence="2">Uncharacterized protein</fullName>
    </submittedName>
</protein>
<dbReference type="RefSeq" id="WP_060496446.1">
    <property type="nucleotide sequence ID" value="NZ_CP013121.1"/>
</dbReference>
<evidence type="ECO:0000313" key="2">
    <source>
        <dbReference type="EMBL" id="PHI15305.1"/>
    </source>
</evidence>
<organism evidence="2 4">
    <name type="scientific">Fusobacterium nucleatum subsp. polymorphum</name>
    <name type="common">Fusobacterium polymorphum</name>
    <dbReference type="NCBI Taxonomy" id="76857"/>
    <lineage>
        <taxon>Bacteria</taxon>
        <taxon>Fusobacteriati</taxon>
        <taxon>Fusobacteriota</taxon>
        <taxon>Fusobacteriia</taxon>
        <taxon>Fusobacteriales</taxon>
        <taxon>Fusobacteriaceae</taxon>
        <taxon>Fusobacterium</taxon>
    </lineage>
</organism>
<evidence type="ECO:0000313" key="3">
    <source>
        <dbReference type="Proteomes" id="UP000067061"/>
    </source>
</evidence>
<dbReference type="Proteomes" id="UP000067061">
    <property type="component" value="Chromosome"/>
</dbReference>
<evidence type="ECO:0000313" key="4">
    <source>
        <dbReference type="Proteomes" id="UP000224507"/>
    </source>
</evidence>
<dbReference type="EMBL" id="CP013121">
    <property type="protein sequence ID" value="ALM94546.1"/>
    <property type="molecule type" value="Genomic_DNA"/>
</dbReference>
<dbReference type="EMBL" id="NIRO01000006">
    <property type="protein sequence ID" value="PHI15305.1"/>
    <property type="molecule type" value="Genomic_DNA"/>
</dbReference>